<sequence>MRIITRCCSGSVFVLSVMAGLAVLPANGAERYFTYIDETGKVRNLFLDEEFKEQQNEVRHRISLSSYIDPYDNPTSIAYQNFTPSSEKKRRYFTWVDADGTVQSSFYSDQSDIKPRDQYVLGSGERASSYVDADALEGRGFVRSENGQPYYTWTDAEGRIQNTAITTEQRAQAFKRPKLPGIGSRSHDFTDGNELLLKELPAPVSKNIALSPELAGILDADREQRRRPQRARDAELAKAFSDGCCIQMDVRNFEKLGVDQAKYDEFNRFTPLFDFPTGMSYYSGYVIPDDKPSSAIRVRSFSNQDVMYPSLLFLDSARRPTRLVTDAIYRLNPETWHSYAYIEGIVAINPRLGERYVVVMTTEEALHQQTLDNKPFARPLDMAPVVAEEGMVIRQHASTGSFEVTFLK</sequence>
<dbReference type="Pfam" id="PF07148">
    <property type="entry name" value="MalM"/>
    <property type="match status" value="1"/>
</dbReference>
<protein>
    <submittedName>
        <fullName evidence="2">MalM family protein</fullName>
    </submittedName>
</protein>
<dbReference type="EMBL" id="BAABFL010000454">
    <property type="protein sequence ID" value="GAA4651509.1"/>
    <property type="molecule type" value="Genomic_DNA"/>
</dbReference>
<feature type="chain" id="PRO_5047364190" evidence="1">
    <location>
        <begin position="29"/>
        <end position="408"/>
    </location>
</feature>
<dbReference type="RefSeq" id="WP_345197892.1">
    <property type="nucleotide sequence ID" value="NZ_BAABFL010000454.1"/>
</dbReference>
<dbReference type="InterPro" id="IPR010794">
    <property type="entry name" value="MalM"/>
</dbReference>
<dbReference type="Proteomes" id="UP001500604">
    <property type="component" value="Unassembled WGS sequence"/>
</dbReference>
<name>A0ABP8V7W1_9GAMM</name>
<feature type="signal peptide" evidence="1">
    <location>
        <begin position="1"/>
        <end position="28"/>
    </location>
</feature>
<evidence type="ECO:0000313" key="2">
    <source>
        <dbReference type="EMBL" id="GAA4651509.1"/>
    </source>
</evidence>
<gene>
    <name evidence="2" type="ORF">GCM10023116_37930</name>
</gene>
<keyword evidence="3" id="KW-1185">Reference proteome</keyword>
<evidence type="ECO:0000313" key="3">
    <source>
        <dbReference type="Proteomes" id="UP001500604"/>
    </source>
</evidence>
<keyword evidence="1" id="KW-0732">Signal</keyword>
<reference evidence="3" key="1">
    <citation type="journal article" date="2019" name="Int. J. Syst. Evol. Microbiol.">
        <title>The Global Catalogue of Microorganisms (GCM) 10K type strain sequencing project: providing services to taxonomists for standard genome sequencing and annotation.</title>
        <authorList>
            <consortium name="The Broad Institute Genomics Platform"/>
            <consortium name="The Broad Institute Genome Sequencing Center for Infectious Disease"/>
            <person name="Wu L."/>
            <person name="Ma J."/>
        </authorList>
    </citation>
    <scope>NUCLEOTIDE SEQUENCE [LARGE SCALE GENOMIC DNA]</scope>
    <source>
        <strain evidence="3">JCM 17805</strain>
    </source>
</reference>
<proteinExistence type="predicted"/>
<evidence type="ECO:0000256" key="1">
    <source>
        <dbReference type="SAM" id="SignalP"/>
    </source>
</evidence>
<organism evidence="2 3">
    <name type="scientific">Kistimonas scapharcae</name>
    <dbReference type="NCBI Taxonomy" id="1036133"/>
    <lineage>
        <taxon>Bacteria</taxon>
        <taxon>Pseudomonadati</taxon>
        <taxon>Pseudomonadota</taxon>
        <taxon>Gammaproteobacteria</taxon>
        <taxon>Oceanospirillales</taxon>
        <taxon>Endozoicomonadaceae</taxon>
        <taxon>Kistimonas</taxon>
    </lineage>
</organism>
<accession>A0ABP8V7W1</accession>
<comment type="caution">
    <text evidence="2">The sequence shown here is derived from an EMBL/GenBank/DDBJ whole genome shotgun (WGS) entry which is preliminary data.</text>
</comment>